<reference evidence="13" key="1">
    <citation type="thesis" date="2020" institute="ProQuest LLC" country="789 East Eisenhower Parkway, Ann Arbor, MI, USA">
        <title>Comparative Genomics and Chromosome Evolution.</title>
        <authorList>
            <person name="Mudd A.B."/>
        </authorList>
    </citation>
    <scope>NUCLEOTIDE SEQUENCE</scope>
    <source>
        <strain evidence="13">Female2</strain>
        <tissue evidence="13">Blood</tissue>
    </source>
</reference>
<dbReference type="GO" id="GO:0007197">
    <property type="term" value="P:adenylate cyclase-inhibiting G protein-coupled acetylcholine receptor signaling pathway"/>
    <property type="evidence" value="ECO:0007669"/>
    <property type="project" value="TreeGrafter"/>
</dbReference>
<evidence type="ECO:0000256" key="5">
    <source>
        <dbReference type="ARBA" id="ARBA00023040"/>
    </source>
</evidence>
<keyword evidence="4 11" id="KW-0770">Synapse</keyword>
<comment type="similarity">
    <text evidence="11">Belongs to the G-protein coupled receptor 1 family. Muscarinic acetylcholine receptor subfamily.</text>
</comment>
<feature type="transmembrane region" description="Helical" evidence="11">
    <location>
        <begin position="6"/>
        <end position="32"/>
    </location>
</feature>
<feature type="transmembrane region" description="Helical" evidence="11">
    <location>
        <begin position="325"/>
        <end position="348"/>
    </location>
</feature>
<feature type="transmembrane region" description="Helical" evidence="11">
    <location>
        <begin position="44"/>
        <end position="64"/>
    </location>
</feature>
<evidence type="ECO:0000256" key="11">
    <source>
        <dbReference type="RuleBase" id="RU361191"/>
    </source>
</evidence>
<organism evidence="13 14">
    <name type="scientific">Hymenochirus boettgeri</name>
    <name type="common">Congo dwarf clawed frog</name>
    <dbReference type="NCBI Taxonomy" id="247094"/>
    <lineage>
        <taxon>Eukaryota</taxon>
        <taxon>Metazoa</taxon>
        <taxon>Chordata</taxon>
        <taxon>Craniata</taxon>
        <taxon>Vertebrata</taxon>
        <taxon>Euteleostomi</taxon>
        <taxon>Amphibia</taxon>
        <taxon>Batrachia</taxon>
        <taxon>Anura</taxon>
        <taxon>Pipoidea</taxon>
        <taxon>Pipidae</taxon>
        <taxon>Pipinae</taxon>
        <taxon>Hymenochirus</taxon>
    </lineage>
</organism>
<dbReference type="EMBL" id="JAACNH010000005">
    <property type="protein sequence ID" value="KAG8442131.1"/>
    <property type="molecule type" value="Genomic_DNA"/>
</dbReference>
<dbReference type="Proteomes" id="UP000812440">
    <property type="component" value="Chromosome 6"/>
</dbReference>
<dbReference type="GO" id="GO:0030425">
    <property type="term" value="C:dendrite"/>
    <property type="evidence" value="ECO:0007669"/>
    <property type="project" value="TreeGrafter"/>
</dbReference>
<dbReference type="InterPro" id="IPR000995">
    <property type="entry name" value="Musac_Ach_rcpt"/>
</dbReference>
<protein>
    <recommendedName>
        <fullName evidence="11">Muscarinic acetylcholine receptor</fullName>
    </recommendedName>
</protein>
<dbReference type="GO" id="GO:0007187">
    <property type="term" value="P:G protein-coupled receptor signaling pathway, coupled to cyclic nucleotide second messenger"/>
    <property type="evidence" value="ECO:0007669"/>
    <property type="project" value="TreeGrafter"/>
</dbReference>
<keyword evidence="2 10" id="KW-0812">Transmembrane</keyword>
<keyword evidence="5 10" id="KW-0297">G-protein coupled receptor</keyword>
<dbReference type="SUPFAM" id="SSF81321">
    <property type="entry name" value="Family A G protein-coupled receptor-like"/>
    <property type="match status" value="1"/>
</dbReference>
<dbReference type="PROSITE" id="PS50262">
    <property type="entry name" value="G_PROTEIN_RECEP_F1_2"/>
    <property type="match status" value="1"/>
</dbReference>
<dbReference type="AlphaFoldDB" id="A0A8T2JHP3"/>
<evidence type="ECO:0000256" key="10">
    <source>
        <dbReference type="RuleBase" id="RU000688"/>
    </source>
</evidence>
<evidence type="ECO:0000256" key="3">
    <source>
        <dbReference type="ARBA" id="ARBA00022989"/>
    </source>
</evidence>
<evidence type="ECO:0000256" key="6">
    <source>
        <dbReference type="ARBA" id="ARBA00023136"/>
    </source>
</evidence>
<keyword evidence="7 10" id="KW-0675">Receptor</keyword>
<evidence type="ECO:0000259" key="12">
    <source>
        <dbReference type="PROSITE" id="PS50262"/>
    </source>
</evidence>
<dbReference type="GO" id="GO:0016907">
    <property type="term" value="F:G protein-coupled acetylcholine receptor activity"/>
    <property type="evidence" value="ECO:0007669"/>
    <property type="project" value="UniProtKB-UniRule"/>
</dbReference>
<dbReference type="PRINTS" id="PR00243">
    <property type="entry name" value="MUSCARINICR"/>
</dbReference>
<dbReference type="OrthoDB" id="9906748at2759"/>
<dbReference type="GO" id="GO:0004993">
    <property type="term" value="F:G protein-coupled serotonin receptor activity"/>
    <property type="evidence" value="ECO:0007669"/>
    <property type="project" value="TreeGrafter"/>
</dbReference>
<dbReference type="InterPro" id="IPR017452">
    <property type="entry name" value="GPCR_Rhodpsn_7TM"/>
</dbReference>
<comment type="subcellular location">
    <subcellularLocation>
        <location evidence="11">Cell membrane</location>
        <topology evidence="11">Multi-pass membrane protein</topology>
    </subcellularLocation>
    <subcellularLocation>
        <location evidence="11">Postsynaptic cell membrane</location>
        <topology evidence="11">Multi-pass membrane protein</topology>
    </subcellularLocation>
</comment>
<proteinExistence type="inferred from homology"/>
<feature type="transmembrane region" description="Helical" evidence="11">
    <location>
        <begin position="179"/>
        <end position="197"/>
    </location>
</feature>
<dbReference type="InterPro" id="IPR000276">
    <property type="entry name" value="GPCR_Rhodpsn"/>
</dbReference>
<comment type="caution">
    <text evidence="13">The sequence shown here is derived from an EMBL/GenBank/DDBJ whole genome shotgun (WGS) entry which is preliminary data.</text>
</comment>
<dbReference type="GO" id="GO:0045211">
    <property type="term" value="C:postsynaptic membrane"/>
    <property type="evidence" value="ECO:0007669"/>
    <property type="project" value="UniProtKB-SubCell"/>
</dbReference>
<keyword evidence="3 11" id="KW-1133">Transmembrane helix</keyword>
<evidence type="ECO:0000313" key="14">
    <source>
        <dbReference type="Proteomes" id="UP000812440"/>
    </source>
</evidence>
<sequence length="362" mass="40832">FPDGISFLILVFISVLILFTILGNSFVLLAFIVDKRLRSQSDFILLNLAICDFLIGAFTSPLYIPYMLTGKWILGKFVCKLWLTADYTISTASVFNIVLISYDRYLSVTKTVLYRSLQNKHSTTFLSMGAVWILSFILYGPAVIFWENSFINSNGSVNICVAGFNNIWYVQFGTSCFDFVLPLISISFFNLSIYWNLRRRSRKKSQNFCSQSSKGKEKETTISTIATNSVLASTQLCGTKNSGPSGQKGTMLVHVFCLGSRNTSSEIDSDGRINHMNIQLSNLSRDAKVAKSLSVLVSVFVICWAPCTCLISIRAACRGYCVDPFWYDLTLWMLYLNSTINPILYPFCHKSFKKAFQLILKK</sequence>
<name>A0A8T2JHP3_9PIPI</name>
<evidence type="ECO:0000256" key="7">
    <source>
        <dbReference type="ARBA" id="ARBA00023170"/>
    </source>
</evidence>
<dbReference type="PRINTS" id="PR00237">
    <property type="entry name" value="GPCRRHODOPSN"/>
</dbReference>
<feature type="non-terminal residue" evidence="13">
    <location>
        <position position="362"/>
    </location>
</feature>
<keyword evidence="1 11" id="KW-1003">Cell membrane</keyword>
<evidence type="ECO:0000313" key="13">
    <source>
        <dbReference type="EMBL" id="KAG8442131.1"/>
    </source>
</evidence>
<keyword evidence="14" id="KW-1185">Reference proteome</keyword>
<evidence type="ECO:0000256" key="1">
    <source>
        <dbReference type="ARBA" id="ARBA00022475"/>
    </source>
</evidence>
<dbReference type="Pfam" id="PF00001">
    <property type="entry name" value="7tm_1"/>
    <property type="match status" value="1"/>
</dbReference>
<dbReference type="Gene3D" id="1.20.1070.10">
    <property type="entry name" value="Rhodopsin 7-helix transmembrane proteins"/>
    <property type="match status" value="1"/>
</dbReference>
<evidence type="ECO:0000256" key="8">
    <source>
        <dbReference type="ARBA" id="ARBA00023224"/>
    </source>
</evidence>
<feature type="domain" description="G-protein coupled receptors family 1 profile" evidence="12">
    <location>
        <begin position="23"/>
        <end position="345"/>
    </location>
</feature>
<dbReference type="PROSITE" id="PS00237">
    <property type="entry name" value="G_PROTEIN_RECEP_F1_1"/>
    <property type="match status" value="1"/>
</dbReference>
<accession>A0A8T2JHP3</accession>
<feature type="transmembrane region" description="Helical" evidence="11">
    <location>
        <begin position="123"/>
        <end position="146"/>
    </location>
</feature>
<feature type="non-terminal residue" evidence="13">
    <location>
        <position position="1"/>
    </location>
</feature>
<evidence type="ECO:0000256" key="9">
    <source>
        <dbReference type="ARBA" id="ARBA00023257"/>
    </source>
</evidence>
<evidence type="ECO:0000256" key="4">
    <source>
        <dbReference type="ARBA" id="ARBA00023018"/>
    </source>
</evidence>
<comment type="function">
    <text evidence="11">The muscarinic acetylcholine receptor mediates various cellular responses, including inhibition of adenylate cyclase, breakdown of phosphoinositides and modulation of potassium channels through the action of G proteins.</text>
</comment>
<gene>
    <name evidence="13" type="ORF">GDO86_011071</name>
</gene>
<dbReference type="PANTHER" id="PTHR24247:SF269">
    <property type="entry name" value="MUSCARINIC ACETYLCHOLINE RECEPTOR"/>
    <property type="match status" value="1"/>
</dbReference>
<keyword evidence="6 11" id="KW-0472">Membrane</keyword>
<keyword evidence="8 10" id="KW-0807">Transducer</keyword>
<dbReference type="PANTHER" id="PTHR24247">
    <property type="entry name" value="5-HYDROXYTRYPTAMINE RECEPTOR"/>
    <property type="match status" value="1"/>
</dbReference>
<feature type="transmembrane region" description="Helical" evidence="11">
    <location>
        <begin position="84"/>
        <end position="102"/>
    </location>
</feature>
<feature type="transmembrane region" description="Helical" evidence="11">
    <location>
        <begin position="293"/>
        <end position="313"/>
    </location>
</feature>
<evidence type="ECO:0000256" key="2">
    <source>
        <dbReference type="ARBA" id="ARBA00022692"/>
    </source>
</evidence>
<keyword evidence="9 11" id="KW-0628">Postsynaptic cell membrane</keyword>